<dbReference type="RefSeq" id="WP_171421249.1">
    <property type="nucleotide sequence ID" value="NZ_JABFJW010000419.1"/>
</dbReference>
<reference evidence="2 3" key="1">
    <citation type="submission" date="2020-05" db="EMBL/GenBank/DDBJ databases">
        <authorList>
            <person name="Whitworth D."/>
        </authorList>
    </citation>
    <scope>NUCLEOTIDE SEQUENCE [LARGE SCALE GENOMIC DNA]</scope>
    <source>
        <strain evidence="2 3">CA046A</strain>
    </source>
</reference>
<dbReference type="InterPro" id="IPR004291">
    <property type="entry name" value="Transposase_IS66_central"/>
</dbReference>
<proteinExistence type="predicted"/>
<comment type="caution">
    <text evidence="2">The sequence shown here is derived from an EMBL/GenBank/DDBJ whole genome shotgun (WGS) entry which is preliminary data.</text>
</comment>
<evidence type="ECO:0000259" key="1">
    <source>
        <dbReference type="Pfam" id="PF03050"/>
    </source>
</evidence>
<sequence length="179" mass="19235">MGARAVASRAVQAVREAVGEDKPFNELGALLDEFTDVQVADSTCQLLRRLAADWAPSTSEARPAAFKWHALVSLRDELPVADKALGYLGSLWPGLTRFLDDALVPLDNNATERALRGPVVGRKNHYGSRSRRGTEVAAILYSLLESAKRCGVEPKAYLRAAVLAALHGEPPLLPHAAAS</sequence>
<dbReference type="EMBL" id="JABFJW010000419">
    <property type="protein sequence ID" value="NOK14133.1"/>
    <property type="molecule type" value="Genomic_DNA"/>
</dbReference>
<dbReference type="Pfam" id="PF03050">
    <property type="entry name" value="DDE_Tnp_IS66"/>
    <property type="match status" value="1"/>
</dbReference>
<organism evidence="2 3">
    <name type="scientific">Corallococcus exercitus</name>
    <dbReference type="NCBI Taxonomy" id="2316736"/>
    <lineage>
        <taxon>Bacteria</taxon>
        <taxon>Pseudomonadati</taxon>
        <taxon>Myxococcota</taxon>
        <taxon>Myxococcia</taxon>
        <taxon>Myxococcales</taxon>
        <taxon>Cystobacterineae</taxon>
        <taxon>Myxococcaceae</taxon>
        <taxon>Corallococcus</taxon>
    </lineage>
</organism>
<protein>
    <submittedName>
        <fullName evidence="2">Transposase</fullName>
    </submittedName>
</protein>
<feature type="domain" description="Transposase IS66 central" evidence="1">
    <location>
        <begin position="80"/>
        <end position="135"/>
    </location>
</feature>
<evidence type="ECO:0000313" key="3">
    <source>
        <dbReference type="Proteomes" id="UP000528460"/>
    </source>
</evidence>
<dbReference type="InterPro" id="IPR052344">
    <property type="entry name" value="Transposase-related"/>
</dbReference>
<evidence type="ECO:0000313" key="2">
    <source>
        <dbReference type="EMBL" id="NOK14133.1"/>
    </source>
</evidence>
<dbReference type="PANTHER" id="PTHR33678:SF1">
    <property type="entry name" value="BLL1576 PROTEIN"/>
    <property type="match status" value="1"/>
</dbReference>
<dbReference type="AlphaFoldDB" id="A0A7Y4K0D7"/>
<gene>
    <name evidence="2" type="ORF">HNS30_34335</name>
</gene>
<dbReference type="Proteomes" id="UP000528460">
    <property type="component" value="Unassembled WGS sequence"/>
</dbReference>
<accession>A0A7Y4K0D7</accession>
<name>A0A7Y4K0D7_9BACT</name>
<dbReference type="PANTHER" id="PTHR33678">
    <property type="entry name" value="BLL1576 PROTEIN"/>
    <property type="match status" value="1"/>
</dbReference>